<dbReference type="PROSITE" id="PS50039">
    <property type="entry name" value="FORK_HEAD_3"/>
    <property type="match status" value="1"/>
</dbReference>
<feature type="compositionally biased region" description="Basic and acidic residues" evidence="7">
    <location>
        <begin position="209"/>
        <end position="237"/>
    </location>
</feature>
<feature type="DNA-binding region" description="Fork-head" evidence="6">
    <location>
        <begin position="239"/>
        <end position="331"/>
    </location>
</feature>
<organism evidence="9 10">
    <name type="scientific">Diplodia seriata</name>
    <dbReference type="NCBI Taxonomy" id="420778"/>
    <lineage>
        <taxon>Eukaryota</taxon>
        <taxon>Fungi</taxon>
        <taxon>Dikarya</taxon>
        <taxon>Ascomycota</taxon>
        <taxon>Pezizomycotina</taxon>
        <taxon>Dothideomycetes</taxon>
        <taxon>Dothideomycetes incertae sedis</taxon>
        <taxon>Botryosphaeriales</taxon>
        <taxon>Botryosphaeriaceae</taxon>
        <taxon>Diplodia</taxon>
    </lineage>
</organism>
<keyword evidence="3 6" id="KW-0238">DNA-binding</keyword>
<evidence type="ECO:0000259" key="8">
    <source>
        <dbReference type="PROSITE" id="PS50039"/>
    </source>
</evidence>
<keyword evidence="5 6" id="KW-0539">Nucleus</keyword>
<dbReference type="PROSITE" id="PS00658">
    <property type="entry name" value="FORK_HEAD_2"/>
    <property type="match status" value="1"/>
</dbReference>
<dbReference type="InterPro" id="IPR030456">
    <property type="entry name" value="TF_fork_head_CS_2"/>
</dbReference>
<evidence type="ECO:0000256" key="5">
    <source>
        <dbReference type="ARBA" id="ARBA00023242"/>
    </source>
</evidence>
<dbReference type="GO" id="GO:0000981">
    <property type="term" value="F:DNA-binding transcription factor activity, RNA polymerase II-specific"/>
    <property type="evidence" value="ECO:0007669"/>
    <property type="project" value="TreeGrafter"/>
</dbReference>
<dbReference type="InterPro" id="IPR036390">
    <property type="entry name" value="WH_DNA-bd_sf"/>
</dbReference>
<dbReference type="Gene3D" id="1.10.10.10">
    <property type="entry name" value="Winged helix-like DNA-binding domain superfamily/Winged helix DNA-binding domain"/>
    <property type="match status" value="1"/>
</dbReference>
<protein>
    <submittedName>
        <fullName evidence="9">Forkhead box protein O4</fullName>
    </submittedName>
</protein>
<dbReference type="InterPro" id="IPR036388">
    <property type="entry name" value="WH-like_DNA-bd_sf"/>
</dbReference>
<evidence type="ECO:0000256" key="6">
    <source>
        <dbReference type="PROSITE-ProRule" id="PRU00089"/>
    </source>
</evidence>
<dbReference type="Pfam" id="PF00250">
    <property type="entry name" value="Forkhead"/>
    <property type="match status" value="1"/>
</dbReference>
<evidence type="ECO:0000256" key="3">
    <source>
        <dbReference type="ARBA" id="ARBA00023125"/>
    </source>
</evidence>
<dbReference type="Proteomes" id="UP000190776">
    <property type="component" value="Unassembled WGS sequence"/>
</dbReference>
<comment type="subcellular location">
    <subcellularLocation>
        <location evidence="1 6">Nucleus</location>
    </subcellularLocation>
</comment>
<dbReference type="SMART" id="SM00339">
    <property type="entry name" value="FH"/>
    <property type="match status" value="1"/>
</dbReference>
<dbReference type="SUPFAM" id="SSF46785">
    <property type="entry name" value="Winged helix' DNA-binding domain"/>
    <property type="match status" value="1"/>
</dbReference>
<dbReference type="AlphaFoldDB" id="A0A1S8BFU0"/>
<name>A0A1S8BFU0_9PEZI</name>
<feature type="region of interest" description="Disordered" evidence="7">
    <location>
        <begin position="1"/>
        <end position="21"/>
    </location>
</feature>
<feature type="compositionally biased region" description="Basic and acidic residues" evidence="7">
    <location>
        <begin position="360"/>
        <end position="370"/>
    </location>
</feature>
<dbReference type="InterPro" id="IPR001766">
    <property type="entry name" value="Fork_head_dom"/>
</dbReference>
<feature type="region of interest" description="Disordered" evidence="7">
    <location>
        <begin position="182"/>
        <end position="237"/>
    </location>
</feature>
<dbReference type="GO" id="GO:0005634">
    <property type="term" value="C:nucleus"/>
    <property type="evidence" value="ECO:0007669"/>
    <property type="project" value="UniProtKB-SubCell"/>
</dbReference>
<dbReference type="EMBL" id="MSZU01000080">
    <property type="protein sequence ID" value="OMP86315.1"/>
    <property type="molecule type" value="Genomic_DNA"/>
</dbReference>
<evidence type="ECO:0000313" key="9">
    <source>
        <dbReference type="EMBL" id="OMP86315.1"/>
    </source>
</evidence>
<dbReference type="STRING" id="420778.A0A1S8BFU0"/>
<evidence type="ECO:0000256" key="4">
    <source>
        <dbReference type="ARBA" id="ARBA00023163"/>
    </source>
</evidence>
<proteinExistence type="predicted"/>
<evidence type="ECO:0000256" key="2">
    <source>
        <dbReference type="ARBA" id="ARBA00023015"/>
    </source>
</evidence>
<evidence type="ECO:0000256" key="1">
    <source>
        <dbReference type="ARBA" id="ARBA00004123"/>
    </source>
</evidence>
<gene>
    <name evidence="9" type="ORF">BK809_0003485</name>
</gene>
<feature type="compositionally biased region" description="Basic residues" evidence="7">
    <location>
        <begin position="325"/>
        <end position="338"/>
    </location>
</feature>
<feature type="domain" description="Fork-head" evidence="8">
    <location>
        <begin position="239"/>
        <end position="331"/>
    </location>
</feature>
<keyword evidence="2" id="KW-0805">Transcription regulation</keyword>
<dbReference type="PANTHER" id="PTHR45881">
    <property type="entry name" value="CHECKPOINT SUPPRESSOR 1-LIKE, ISOFORM A-RELATED"/>
    <property type="match status" value="1"/>
</dbReference>
<evidence type="ECO:0000256" key="7">
    <source>
        <dbReference type="SAM" id="MobiDB-lite"/>
    </source>
</evidence>
<dbReference type="CDD" id="cd20032">
    <property type="entry name" value="FH_FOXO"/>
    <property type="match status" value="1"/>
</dbReference>
<comment type="caution">
    <text evidence="9">The sequence shown here is derived from an EMBL/GenBank/DDBJ whole genome shotgun (WGS) entry which is preliminary data.</text>
</comment>
<keyword evidence="4" id="KW-0804">Transcription</keyword>
<evidence type="ECO:0000313" key="10">
    <source>
        <dbReference type="Proteomes" id="UP000190776"/>
    </source>
</evidence>
<dbReference type="OrthoDB" id="5954824at2759"/>
<feature type="region of interest" description="Disordered" evidence="7">
    <location>
        <begin position="493"/>
        <end position="525"/>
    </location>
</feature>
<accession>A0A1S8BFU0</accession>
<feature type="region of interest" description="Disordered" evidence="7">
    <location>
        <begin position="321"/>
        <end position="378"/>
    </location>
</feature>
<dbReference type="GO" id="GO:0000978">
    <property type="term" value="F:RNA polymerase II cis-regulatory region sequence-specific DNA binding"/>
    <property type="evidence" value="ECO:0007669"/>
    <property type="project" value="TreeGrafter"/>
</dbReference>
<sequence length="540" mass="60115">MELPQQLRNEQFHMPFRSDTPRASFLSHAPVHQTSPSAMPSSALLVPLKQENVQPQSFEDHDDFFGNPSSGPSDLSLMDYDYPCQHPDFPNYQVAAPSHPPAPPDALNYAPQLRVDHQYPHAGCQYVPPEQDPTCPRTFSGLGPDQLSEVCFPPGYQFPGQQQGFCFPSHGYQLSSPRMGGPIRSQSPPMDTGFYPTPPSQCLPFRNTPEYHLKPDFGPAPRDDRNEQDDRNDDKNEPYAKLIYRALMERPDHTMVLRDIYAWFQRYTDKPKESNTKGWQNSIRHNLSMNGAFQKVEQPAGEDSKKSNMWCLTGEAIREGVKSTTRYRKKEQQKRGSKNSHNPNHRPSAQRQAAGARGGDATKRSTEKRQVQQRQQSEQELFEHGLGIIRDASLNPEDEPCANPYMLEPIAEGSHTPYVYPLRDYMQHNLAHSEASDSRCTSLSPAALTPYQSFPQSPMQDQSWGCNTMSDVPSLFAPTTGYFAGGPLGSGCMGLTPPSPSDGGDPPTPANNPGGLDIDPEGHLVPPAPTTFFEVEGAMM</sequence>
<reference evidence="9 10" key="1">
    <citation type="submission" date="2017-01" db="EMBL/GenBank/DDBJ databases">
        <title>Draft genome sequence of Diplodia seriata F98.1, a fungal species involved in grapevine trunk diseases.</title>
        <authorList>
            <person name="Robert-Siegwald G."/>
            <person name="Vallet J."/>
            <person name="Abou-Mansour E."/>
            <person name="Xu J."/>
            <person name="Rey P."/>
            <person name="Bertsch C."/>
            <person name="Rego C."/>
            <person name="Larignon P."/>
            <person name="Fontaine F."/>
            <person name="Lebrun M.-H."/>
        </authorList>
    </citation>
    <scope>NUCLEOTIDE SEQUENCE [LARGE SCALE GENOMIC DNA]</scope>
    <source>
        <strain evidence="9 10">F98.1</strain>
    </source>
</reference>
<dbReference type="PANTHER" id="PTHR45881:SF5">
    <property type="entry name" value="FORK-HEAD DOMAIN-CONTAINING PROTEIN"/>
    <property type="match status" value="1"/>
</dbReference>